<protein>
    <recommendedName>
        <fullName evidence="3">Sensor domain-containing protein</fullName>
    </recommendedName>
</protein>
<evidence type="ECO:0000313" key="1">
    <source>
        <dbReference type="EMBL" id="MFC5752674.1"/>
    </source>
</evidence>
<dbReference type="EMBL" id="JBHSON010000094">
    <property type="protein sequence ID" value="MFC5752674.1"/>
    <property type="molecule type" value="Genomic_DNA"/>
</dbReference>
<sequence>MSRFVHGPVCVAGVALVAVAGCGGGLTPAEPLAPPGRPTGEPSGRLAGASLLAPADVQGEGFLPAERQDVFTGLRPHDPACARMLALADVRRPDDTRGAPRGLAVFYRSQPPATMAEHLVRLPPGAAGRYITRVRAAVAGCPRIRMLVGPREAVLDRARARRPAGVRDAVAVTYAGRGRGGIDLAMFWARSRDDLLVVAAAGEAVAGPSMQRIAARAVHRLQDEHARPGR</sequence>
<keyword evidence="2" id="KW-1185">Reference proteome</keyword>
<gene>
    <name evidence="1" type="ORF">ACFPZN_44275</name>
</gene>
<proteinExistence type="predicted"/>
<dbReference type="RefSeq" id="WP_378288896.1">
    <property type="nucleotide sequence ID" value="NZ_JBHSON010000094.1"/>
</dbReference>
<comment type="caution">
    <text evidence="1">The sequence shown here is derived from an EMBL/GenBank/DDBJ whole genome shotgun (WGS) entry which is preliminary data.</text>
</comment>
<dbReference type="PROSITE" id="PS51257">
    <property type="entry name" value="PROKAR_LIPOPROTEIN"/>
    <property type="match status" value="1"/>
</dbReference>
<reference evidence="2" key="1">
    <citation type="journal article" date="2019" name="Int. J. Syst. Evol. Microbiol.">
        <title>The Global Catalogue of Microorganisms (GCM) 10K type strain sequencing project: providing services to taxonomists for standard genome sequencing and annotation.</title>
        <authorList>
            <consortium name="The Broad Institute Genomics Platform"/>
            <consortium name="The Broad Institute Genome Sequencing Center for Infectious Disease"/>
            <person name="Wu L."/>
            <person name="Ma J."/>
        </authorList>
    </citation>
    <scope>NUCLEOTIDE SEQUENCE [LARGE SCALE GENOMIC DNA]</scope>
    <source>
        <strain evidence="2">KCTC 42087</strain>
    </source>
</reference>
<evidence type="ECO:0008006" key="3">
    <source>
        <dbReference type="Google" id="ProtNLM"/>
    </source>
</evidence>
<organism evidence="1 2">
    <name type="scientific">Actinomadura rugatobispora</name>
    <dbReference type="NCBI Taxonomy" id="1994"/>
    <lineage>
        <taxon>Bacteria</taxon>
        <taxon>Bacillati</taxon>
        <taxon>Actinomycetota</taxon>
        <taxon>Actinomycetes</taxon>
        <taxon>Streptosporangiales</taxon>
        <taxon>Thermomonosporaceae</taxon>
        <taxon>Actinomadura</taxon>
    </lineage>
</organism>
<evidence type="ECO:0000313" key="2">
    <source>
        <dbReference type="Proteomes" id="UP001596074"/>
    </source>
</evidence>
<name>A0ABW1ADS5_9ACTN</name>
<dbReference type="Proteomes" id="UP001596074">
    <property type="component" value="Unassembled WGS sequence"/>
</dbReference>
<accession>A0ABW1ADS5</accession>